<dbReference type="AlphaFoldDB" id="A0A4Y1WVI3"/>
<dbReference type="EMBL" id="AP019735">
    <property type="protein sequence ID" value="BBL04927.1"/>
    <property type="molecule type" value="Genomic_DNA"/>
</dbReference>
<gene>
    <name evidence="2" type="ORF">A5CBH24_22400</name>
</gene>
<feature type="domain" description="Arm DNA-binding" evidence="1">
    <location>
        <begin position="8"/>
        <end position="77"/>
    </location>
</feature>
<proteinExistence type="predicted"/>
<sequence length="85" mass="10009">MNVSINAICRKDRINQNRTTNIYLRFTVDRRSRYVSTGISIPADDRDFDIPTLKIQNPAVQLRIYERIEKYGKRIERLEALEVPA</sequence>
<dbReference type="GeneID" id="78343440"/>
<evidence type="ECO:0000313" key="2">
    <source>
        <dbReference type="EMBL" id="BBL04927.1"/>
    </source>
</evidence>
<evidence type="ECO:0000259" key="1">
    <source>
        <dbReference type="Pfam" id="PF17293"/>
    </source>
</evidence>
<protein>
    <recommendedName>
        <fullName evidence="1">Arm DNA-binding domain-containing protein</fullName>
    </recommendedName>
</protein>
<dbReference type="Pfam" id="PF17293">
    <property type="entry name" value="Arm-DNA-bind_5"/>
    <property type="match status" value="1"/>
</dbReference>
<dbReference type="InterPro" id="IPR035386">
    <property type="entry name" value="Arm-DNA-bind_5"/>
</dbReference>
<name>A0A4Y1WVI3_9BACT</name>
<accession>A0A4Y1WVI3</accession>
<keyword evidence="3" id="KW-1185">Reference proteome</keyword>
<organism evidence="2 3">
    <name type="scientific">Alistipes communis</name>
    <dbReference type="NCBI Taxonomy" id="2585118"/>
    <lineage>
        <taxon>Bacteria</taxon>
        <taxon>Pseudomonadati</taxon>
        <taxon>Bacteroidota</taxon>
        <taxon>Bacteroidia</taxon>
        <taxon>Bacteroidales</taxon>
        <taxon>Rikenellaceae</taxon>
        <taxon>Alistipes</taxon>
    </lineage>
</organism>
<dbReference type="Proteomes" id="UP000318946">
    <property type="component" value="Chromosome"/>
</dbReference>
<dbReference type="RefSeq" id="WP_244611573.1">
    <property type="nucleotide sequence ID" value="NZ_AP019735.1"/>
</dbReference>
<evidence type="ECO:0000313" key="3">
    <source>
        <dbReference type="Proteomes" id="UP000318946"/>
    </source>
</evidence>
<reference evidence="3" key="1">
    <citation type="submission" date="2019-06" db="EMBL/GenBank/DDBJ databases">
        <title>Alistipes onderdonkii subsp. vulgaris subsp. nov., Alistipes dispar sp. nov. and Alistipes communis sp. nov., isolated from human faeces, and creation of Alistipes onderdonkii subsp. onderdonkii subsp. nov.</title>
        <authorList>
            <person name="Sakamoto M."/>
            <person name="Ikeyama N."/>
            <person name="Ogata Y."/>
            <person name="Suda W."/>
            <person name="Iino T."/>
            <person name="Hattori M."/>
            <person name="Ohkuma M."/>
        </authorList>
    </citation>
    <scope>NUCLEOTIDE SEQUENCE [LARGE SCALE GENOMIC DNA]</scope>
    <source>
        <strain evidence="3">5CBH24</strain>
    </source>
</reference>
<dbReference type="KEGG" id="acou:A5CBH24_22400"/>